<dbReference type="AlphaFoldDB" id="A0A6G8S0J2"/>
<dbReference type="Proteomes" id="UP000502297">
    <property type="component" value="Chromosome"/>
</dbReference>
<dbReference type="EMBL" id="CP049801">
    <property type="protein sequence ID" value="QIO07558.1"/>
    <property type="molecule type" value="Genomic_DNA"/>
</dbReference>
<keyword evidence="2" id="KW-1185">Reference proteome</keyword>
<protein>
    <submittedName>
        <fullName evidence="1">Uncharacterized protein</fullName>
    </submittedName>
</protein>
<evidence type="ECO:0000313" key="2">
    <source>
        <dbReference type="Proteomes" id="UP000502297"/>
    </source>
</evidence>
<proteinExistence type="predicted"/>
<sequence length="74" mass="8305">MYENGKIRGVDLIGDGVPNILTECFSNEGSHFNIWGGANSEEKLLHRYTYLDMDLEPSCTENDKISNLGLLDLK</sequence>
<accession>A0A6G8S0J2</accession>
<name>A0A6G8S0J2_9GAMM</name>
<organism evidence="1 2">
    <name type="scientific">Acinetobacter shaoyimingii</name>
    <dbReference type="NCBI Taxonomy" id="2715164"/>
    <lineage>
        <taxon>Bacteria</taxon>
        <taxon>Pseudomonadati</taxon>
        <taxon>Pseudomonadota</taxon>
        <taxon>Gammaproteobacteria</taxon>
        <taxon>Moraxellales</taxon>
        <taxon>Moraxellaceae</taxon>
        <taxon>Acinetobacter</taxon>
    </lineage>
</organism>
<evidence type="ECO:0000313" key="1">
    <source>
        <dbReference type="EMBL" id="QIO07558.1"/>
    </source>
</evidence>
<gene>
    <name evidence="1" type="ORF">G8E00_15430</name>
</gene>
<reference evidence="1 2" key="1">
    <citation type="submission" date="2020-03" db="EMBL/GenBank/DDBJ databases">
        <authorList>
            <person name="Zhu W."/>
        </authorList>
    </citation>
    <scope>NUCLEOTIDE SEQUENCE [LARGE SCALE GENOMIC DNA]</scope>
    <source>
        <strain evidence="1 2">323-1</strain>
    </source>
</reference>
<dbReference type="KEGG" id="asha:G8E00_15430"/>